<proteinExistence type="predicted"/>
<dbReference type="InterPro" id="IPR027396">
    <property type="entry name" value="DsrEFH-like"/>
</dbReference>
<dbReference type="AlphaFoldDB" id="A0A1W6K2Z8"/>
<evidence type="ECO:0000313" key="1">
    <source>
        <dbReference type="EMBL" id="ARM76870.1"/>
    </source>
</evidence>
<keyword evidence="2" id="KW-1185">Reference proteome</keyword>
<protein>
    <submittedName>
        <fullName evidence="1">Peroxiredoxin</fullName>
    </submittedName>
</protein>
<dbReference type="OrthoDB" id="33027at2157"/>
<dbReference type="Gene3D" id="3.40.1260.10">
    <property type="entry name" value="DsrEFH-like"/>
    <property type="match status" value="1"/>
</dbReference>
<dbReference type="Proteomes" id="UP000193404">
    <property type="component" value="Chromosome"/>
</dbReference>
<evidence type="ECO:0000313" key="2">
    <source>
        <dbReference type="Proteomes" id="UP000193404"/>
    </source>
</evidence>
<gene>
    <name evidence="1" type="ORF">B6F84_13130</name>
</gene>
<dbReference type="PANTHER" id="PTHR34655:SF2">
    <property type="entry name" value="PEROXIREDOXIN FAMILY PROTEIN"/>
    <property type="match status" value="1"/>
</dbReference>
<dbReference type="PANTHER" id="PTHR34655">
    <property type="entry name" value="CONSERVED WITHIN P. AEROPHILUM"/>
    <property type="match status" value="1"/>
</dbReference>
<accession>A0A1W6K2Z8</accession>
<dbReference type="SUPFAM" id="SSF75169">
    <property type="entry name" value="DsrEFH-like"/>
    <property type="match status" value="1"/>
</dbReference>
<dbReference type="InterPro" id="IPR003787">
    <property type="entry name" value="Sulphur_relay_DsrE/F-like"/>
</dbReference>
<dbReference type="EMBL" id="CP020477">
    <property type="protein sequence ID" value="ARM76870.1"/>
    <property type="molecule type" value="Genomic_DNA"/>
</dbReference>
<reference evidence="1 2" key="1">
    <citation type="submission" date="2017-03" db="EMBL/GenBank/DDBJ databases">
        <title>Sulfur activation and transportation mechanism of thermophilic Archaea Acidianus manzaensis YN-25.</title>
        <authorList>
            <person name="Ma Y."/>
            <person name="Yang Y."/>
            <person name="Xia J."/>
        </authorList>
    </citation>
    <scope>NUCLEOTIDE SEQUENCE [LARGE SCALE GENOMIC DNA]</scope>
    <source>
        <strain evidence="1 2">YN-25</strain>
    </source>
</reference>
<name>A0A1W6K2Z8_9CREN</name>
<organism evidence="1 2">
    <name type="scientific">Acidianus manzaensis</name>
    <dbReference type="NCBI Taxonomy" id="282676"/>
    <lineage>
        <taxon>Archaea</taxon>
        <taxon>Thermoproteota</taxon>
        <taxon>Thermoprotei</taxon>
        <taxon>Sulfolobales</taxon>
        <taxon>Sulfolobaceae</taxon>
        <taxon>Acidianus</taxon>
    </lineage>
</organism>
<dbReference type="KEGG" id="aman:B6F84_13130"/>
<sequence length="120" mass="13532">MQDKYSFFMISGDPEKLYMGYITAIGYVSSGNKVYMFFTMDALRGVSKEAEKIVIGNEKPLKYYIDNLLELGEDDVELAACEFGMKVKNIKEEELLPKVKISGVSEFALKSSESKSILVF</sequence>
<dbReference type="Pfam" id="PF02635">
    <property type="entry name" value="DsrE"/>
    <property type="match status" value="1"/>
</dbReference>